<comment type="caution">
    <text evidence="1">The sequence shown here is derived from an EMBL/GenBank/DDBJ whole genome shotgun (WGS) entry which is preliminary data.</text>
</comment>
<dbReference type="AlphaFoldDB" id="A0A4R4YJD4"/>
<protein>
    <submittedName>
        <fullName evidence="1">Uncharacterized protein</fullName>
    </submittedName>
</protein>
<dbReference type="EMBL" id="SMKQ01000100">
    <property type="protein sequence ID" value="TDD44420.1"/>
    <property type="molecule type" value="Genomic_DNA"/>
</dbReference>
<name>A0A4R4YJD4_9ACTN</name>
<dbReference type="Proteomes" id="UP000295302">
    <property type="component" value="Unassembled WGS sequence"/>
</dbReference>
<organism evidence="1 2">
    <name type="scientific">Nonomuraea terrae</name>
    <dbReference type="NCBI Taxonomy" id="2530383"/>
    <lineage>
        <taxon>Bacteria</taxon>
        <taxon>Bacillati</taxon>
        <taxon>Actinomycetota</taxon>
        <taxon>Actinomycetes</taxon>
        <taxon>Streptosporangiales</taxon>
        <taxon>Streptosporangiaceae</taxon>
        <taxon>Nonomuraea</taxon>
    </lineage>
</organism>
<reference evidence="1 2" key="1">
    <citation type="submission" date="2019-03" db="EMBL/GenBank/DDBJ databases">
        <title>Draft genome sequences of novel Actinobacteria.</title>
        <authorList>
            <person name="Sahin N."/>
            <person name="Ay H."/>
            <person name="Saygin H."/>
        </authorList>
    </citation>
    <scope>NUCLEOTIDE SEQUENCE [LARGE SCALE GENOMIC DNA]</scope>
    <source>
        <strain evidence="1 2">CH32</strain>
    </source>
</reference>
<accession>A0A4R4YJD4</accession>
<gene>
    <name evidence="1" type="ORF">E1286_27260</name>
</gene>
<evidence type="ECO:0000313" key="2">
    <source>
        <dbReference type="Proteomes" id="UP000295302"/>
    </source>
</evidence>
<dbReference type="RefSeq" id="WP_132616834.1">
    <property type="nucleotide sequence ID" value="NZ_SMKQ01000100.1"/>
</dbReference>
<sequence>MNPWPEVLDRIVAGDDEDLVMFLDGLSDLSRRAAAAPWSRAVTWPAGWRKSRGSRPGQVGTHGGVPGWDLVAALVSETGEPIREAAARLPADLRERVAAAYGTIAAAEPERPVAAVPTLGSRS</sequence>
<keyword evidence="2" id="KW-1185">Reference proteome</keyword>
<proteinExistence type="predicted"/>
<evidence type="ECO:0000313" key="1">
    <source>
        <dbReference type="EMBL" id="TDD44420.1"/>
    </source>
</evidence>